<gene>
    <name evidence="4" type="ORF">KSF_074650</name>
    <name evidence="5" type="ORF">KSF_112900</name>
</gene>
<dbReference type="SUPFAM" id="SSF48452">
    <property type="entry name" value="TPR-like"/>
    <property type="match status" value="1"/>
</dbReference>
<dbReference type="SMART" id="SM00028">
    <property type="entry name" value="TPR"/>
    <property type="match status" value="4"/>
</dbReference>
<evidence type="ECO:0000256" key="1">
    <source>
        <dbReference type="ARBA" id="ARBA00022737"/>
    </source>
</evidence>
<evidence type="ECO:0000313" key="4">
    <source>
        <dbReference type="EMBL" id="GHO97417.1"/>
    </source>
</evidence>
<evidence type="ECO:0000256" key="3">
    <source>
        <dbReference type="PROSITE-ProRule" id="PRU00339"/>
    </source>
</evidence>
<accession>A0A8J3N3U2</accession>
<name>A0A8J3N3U2_9CHLR</name>
<feature type="repeat" description="TPR" evidence="3">
    <location>
        <begin position="115"/>
        <end position="148"/>
    </location>
</feature>
<evidence type="ECO:0000313" key="5">
    <source>
        <dbReference type="EMBL" id="GHP01243.1"/>
    </source>
</evidence>
<dbReference type="PANTHER" id="PTHR44858:SF1">
    <property type="entry name" value="UDP-N-ACETYLGLUCOSAMINE--PEPTIDE N-ACETYLGLUCOSAMINYLTRANSFERASE SPINDLY-RELATED"/>
    <property type="match status" value="1"/>
</dbReference>
<dbReference type="EMBL" id="BNJK01000004">
    <property type="protein sequence ID" value="GHP01243.1"/>
    <property type="molecule type" value="Genomic_DNA"/>
</dbReference>
<dbReference type="InterPro" id="IPR050498">
    <property type="entry name" value="Ycf3"/>
</dbReference>
<dbReference type="AlphaFoldDB" id="A0A8J3N3U2"/>
<sequence length="203" mass="24178">MELRGANLTRAALEYLAQEGAGRSRWTWFPPLPDYTLETEALYWWQLGDLYRYSDESKAIVYYEKACTRLETEEIVQQSLAEAYLAFARQRYREKAYEQMLLPLKKAIKLRPAYQNLYYERGITYNYLRRYEEALADLNHALSLNQYDDRSYRDRGMILLGLEKREQASSDFKRASELRPMDVELRWIDCWGHIGLDPEKCGR</sequence>
<feature type="repeat" description="TPR" evidence="3">
    <location>
        <begin position="149"/>
        <end position="182"/>
    </location>
</feature>
<dbReference type="Gene3D" id="1.25.40.10">
    <property type="entry name" value="Tetratricopeptide repeat domain"/>
    <property type="match status" value="1"/>
</dbReference>
<dbReference type="Proteomes" id="UP000597444">
    <property type="component" value="Unassembled WGS sequence"/>
</dbReference>
<proteinExistence type="predicted"/>
<evidence type="ECO:0000256" key="2">
    <source>
        <dbReference type="ARBA" id="ARBA00022803"/>
    </source>
</evidence>
<protein>
    <recommendedName>
        <fullName evidence="7">Tetratricopeptide repeat protein</fullName>
    </recommendedName>
</protein>
<evidence type="ECO:0008006" key="7">
    <source>
        <dbReference type="Google" id="ProtNLM"/>
    </source>
</evidence>
<keyword evidence="2 3" id="KW-0802">TPR repeat</keyword>
<dbReference type="InterPro" id="IPR011990">
    <property type="entry name" value="TPR-like_helical_dom_sf"/>
</dbReference>
<reference evidence="4" key="1">
    <citation type="submission" date="2020-10" db="EMBL/GenBank/DDBJ databases">
        <title>Taxonomic study of unclassified bacteria belonging to the class Ktedonobacteria.</title>
        <authorList>
            <person name="Yabe S."/>
            <person name="Wang C.M."/>
            <person name="Zheng Y."/>
            <person name="Sakai Y."/>
            <person name="Cavaletti L."/>
            <person name="Monciardini P."/>
            <person name="Donadio S."/>
        </authorList>
    </citation>
    <scope>NUCLEOTIDE SEQUENCE</scope>
    <source>
        <strain evidence="4">ID150040</strain>
    </source>
</reference>
<organism evidence="4 6">
    <name type="scientific">Reticulibacter mediterranei</name>
    <dbReference type="NCBI Taxonomy" id="2778369"/>
    <lineage>
        <taxon>Bacteria</taxon>
        <taxon>Bacillati</taxon>
        <taxon>Chloroflexota</taxon>
        <taxon>Ktedonobacteria</taxon>
        <taxon>Ktedonobacterales</taxon>
        <taxon>Reticulibacteraceae</taxon>
        <taxon>Reticulibacter</taxon>
    </lineage>
</organism>
<evidence type="ECO:0000313" key="6">
    <source>
        <dbReference type="Proteomes" id="UP000597444"/>
    </source>
</evidence>
<dbReference type="PANTHER" id="PTHR44858">
    <property type="entry name" value="TETRATRICOPEPTIDE REPEAT PROTEIN 6"/>
    <property type="match status" value="1"/>
</dbReference>
<comment type="caution">
    <text evidence="4">The sequence shown here is derived from an EMBL/GenBank/DDBJ whole genome shotgun (WGS) entry which is preliminary data.</text>
</comment>
<keyword evidence="6" id="KW-1185">Reference proteome</keyword>
<dbReference type="EMBL" id="BNJK01000001">
    <property type="protein sequence ID" value="GHO97417.1"/>
    <property type="molecule type" value="Genomic_DNA"/>
</dbReference>
<dbReference type="RefSeq" id="WP_220207975.1">
    <property type="nucleotide sequence ID" value="NZ_BNJK01000001.1"/>
</dbReference>
<dbReference type="PROSITE" id="PS50005">
    <property type="entry name" value="TPR"/>
    <property type="match status" value="2"/>
</dbReference>
<keyword evidence="1" id="KW-0677">Repeat</keyword>
<dbReference type="InterPro" id="IPR019734">
    <property type="entry name" value="TPR_rpt"/>
</dbReference>
<dbReference type="Pfam" id="PF13181">
    <property type="entry name" value="TPR_8"/>
    <property type="match status" value="1"/>
</dbReference>